<comment type="caution">
    <text evidence="1">The sequence shown here is derived from an EMBL/GenBank/DDBJ whole genome shotgun (WGS) entry which is preliminary data.</text>
</comment>
<organism evidence="1 2">
    <name type="scientific">Sporothrix schenckii 1099-18</name>
    <dbReference type="NCBI Taxonomy" id="1397361"/>
    <lineage>
        <taxon>Eukaryota</taxon>
        <taxon>Fungi</taxon>
        <taxon>Dikarya</taxon>
        <taxon>Ascomycota</taxon>
        <taxon>Pezizomycotina</taxon>
        <taxon>Sordariomycetes</taxon>
        <taxon>Sordariomycetidae</taxon>
        <taxon>Ophiostomatales</taxon>
        <taxon>Ophiostomataceae</taxon>
        <taxon>Sporothrix</taxon>
    </lineage>
</organism>
<dbReference type="EMBL" id="AXCR01000010">
    <property type="protein sequence ID" value="KJR82651.1"/>
    <property type="molecule type" value="Genomic_DNA"/>
</dbReference>
<dbReference type="AlphaFoldDB" id="A0A0F2M3D5"/>
<dbReference type="RefSeq" id="XP_016585327.1">
    <property type="nucleotide sequence ID" value="XM_016730188.1"/>
</dbReference>
<proteinExistence type="predicted"/>
<protein>
    <submittedName>
        <fullName evidence="1">Uncharacterized protein</fullName>
    </submittedName>
</protein>
<accession>A0A0F2M3D5</accession>
<evidence type="ECO:0000313" key="2">
    <source>
        <dbReference type="Proteomes" id="UP000033710"/>
    </source>
</evidence>
<evidence type="ECO:0000313" key="1">
    <source>
        <dbReference type="EMBL" id="KJR82651.1"/>
    </source>
</evidence>
<reference evidence="1 2" key="2">
    <citation type="journal article" date="2015" name="Eukaryot. Cell">
        <title>Asexual propagation of a virulent clone complex in a human and feline outbreak of sporotrichosis.</title>
        <authorList>
            <person name="Teixeira Mde M."/>
            <person name="Rodrigues A.M."/>
            <person name="Tsui C.K."/>
            <person name="de Almeida L.G."/>
            <person name="Van Diepeningen A.D."/>
            <person name="van den Ende B.G."/>
            <person name="Fernandes G.F."/>
            <person name="Kano R."/>
            <person name="Hamelin R.C."/>
            <person name="Lopes-Bezerra L.M."/>
            <person name="Vasconcelos A.T."/>
            <person name="de Hoog S."/>
            <person name="de Camargo Z.P."/>
            <person name="Felipe M.S."/>
        </authorList>
    </citation>
    <scope>NUCLEOTIDE SEQUENCE [LARGE SCALE GENOMIC DNA]</scope>
    <source>
        <strain evidence="1 2">1099-18</strain>
    </source>
</reference>
<dbReference type="GeneID" id="27665465"/>
<dbReference type="Proteomes" id="UP000033710">
    <property type="component" value="Unassembled WGS sequence"/>
</dbReference>
<dbReference type="VEuPathDB" id="FungiDB:SPSK_03350"/>
<reference evidence="1 2" key="1">
    <citation type="journal article" date="2014" name="BMC Genomics">
        <title>Comparative genomics of the major fungal agents of human and animal Sporotrichosis: Sporothrix schenckii and Sporothrix brasiliensis.</title>
        <authorList>
            <person name="Teixeira M.M."/>
            <person name="de Almeida L.G."/>
            <person name="Kubitschek-Barreira P."/>
            <person name="Alves F.L."/>
            <person name="Kioshima E.S."/>
            <person name="Abadio A.K."/>
            <person name="Fernandes L."/>
            <person name="Derengowski L.S."/>
            <person name="Ferreira K.S."/>
            <person name="Souza R.C."/>
            <person name="Ruiz J.C."/>
            <person name="de Andrade N.C."/>
            <person name="Paes H.C."/>
            <person name="Nicola A.M."/>
            <person name="Albuquerque P."/>
            <person name="Gerber A.L."/>
            <person name="Martins V.P."/>
            <person name="Peconick L.D."/>
            <person name="Neto A.V."/>
            <person name="Chaucanez C.B."/>
            <person name="Silva P.A."/>
            <person name="Cunha O.L."/>
            <person name="de Oliveira F.F."/>
            <person name="dos Santos T.C."/>
            <person name="Barros A.L."/>
            <person name="Soares M.A."/>
            <person name="de Oliveira L.M."/>
            <person name="Marini M.M."/>
            <person name="Villalobos-Duno H."/>
            <person name="Cunha M.M."/>
            <person name="de Hoog S."/>
            <person name="da Silveira J.F."/>
            <person name="Henrissat B."/>
            <person name="Nino-Vega G.A."/>
            <person name="Cisalpino P.S."/>
            <person name="Mora-Montes H.M."/>
            <person name="Almeida S.R."/>
            <person name="Stajich J.E."/>
            <person name="Lopes-Bezerra L.M."/>
            <person name="Vasconcelos A.T."/>
            <person name="Felipe M.S."/>
        </authorList>
    </citation>
    <scope>NUCLEOTIDE SEQUENCE [LARGE SCALE GENOMIC DNA]</scope>
    <source>
        <strain evidence="1 2">1099-18</strain>
    </source>
</reference>
<name>A0A0F2M3D5_SPOSC</name>
<dbReference type="KEGG" id="ssck:SPSK_03350"/>
<gene>
    <name evidence="1" type="ORF">SPSK_03350</name>
</gene>
<sequence>MSTVSAAQKTVRNTTTKPISQLSRRWYSITSVAAIARSRTPISGGKSTAALLLGTPAAGSGSETIPNADSAACRGNRMPLRPNIAKLAATPRPMLLQVLGRTVDSMVACWVWPQWWFVDRAPATGGLINQQNPVIRRNRIPLSEVSYASEVQLAAMAQGYSKSLAHANIAQSKRTFIAYLLRIYSVSDQLLDNGTAKKGLLRHFILPHVVKYQIPPPSPIKLNFKHSRSLYNCTVPLFSLAHPPQSHVPQRKQVSDRSPKYCGAVWCRAVIAFALCTTGRTSLFTLSHPAKHGSWPSAPEPKQLLFDATPVGACICANAASQAVFNDALHPPFYGSDGIGIVSAGGKLPTEFGVKPNP</sequence>